<keyword evidence="5" id="KW-1133">Transmembrane helix</keyword>
<proteinExistence type="inferred from homology"/>
<dbReference type="Pfam" id="PF00486">
    <property type="entry name" value="Trans_reg_C"/>
    <property type="match status" value="1"/>
</dbReference>
<evidence type="ECO:0000313" key="8">
    <source>
        <dbReference type="Proteomes" id="UP001431449"/>
    </source>
</evidence>
<evidence type="ECO:0000313" key="7">
    <source>
        <dbReference type="EMBL" id="MCK7593542.1"/>
    </source>
</evidence>
<dbReference type="PANTHER" id="PTHR36842">
    <property type="entry name" value="PROTEIN TOLB HOMOLOG"/>
    <property type="match status" value="1"/>
</dbReference>
<feature type="domain" description="OmpR/PhoB-type" evidence="6">
    <location>
        <begin position="14"/>
        <end position="114"/>
    </location>
</feature>
<dbReference type="InterPro" id="IPR036388">
    <property type="entry name" value="WH-like_DNA-bd_sf"/>
</dbReference>
<feature type="region of interest" description="Disordered" evidence="4">
    <location>
        <begin position="455"/>
        <end position="476"/>
    </location>
</feature>
<evidence type="ECO:0000256" key="2">
    <source>
        <dbReference type="ARBA" id="ARBA00023125"/>
    </source>
</evidence>
<keyword evidence="5" id="KW-0472">Membrane</keyword>
<reference evidence="7" key="1">
    <citation type="submission" date="2022-04" db="EMBL/GenBank/DDBJ databases">
        <title>Lysobacter sp. CAU 1642 isolated from sea sand.</title>
        <authorList>
            <person name="Kim W."/>
        </authorList>
    </citation>
    <scope>NUCLEOTIDE SEQUENCE</scope>
    <source>
        <strain evidence="7">CAU 1642</strain>
    </source>
</reference>
<dbReference type="Proteomes" id="UP001431449">
    <property type="component" value="Unassembled WGS sequence"/>
</dbReference>
<dbReference type="RefSeq" id="WP_248207238.1">
    <property type="nucleotide sequence ID" value="NZ_JALNMH010000005.1"/>
</dbReference>
<comment type="caution">
    <text evidence="7">The sequence shown here is derived from an EMBL/GenBank/DDBJ whole genome shotgun (WGS) entry which is preliminary data.</text>
</comment>
<evidence type="ECO:0000256" key="3">
    <source>
        <dbReference type="PROSITE-ProRule" id="PRU01091"/>
    </source>
</evidence>
<sequence>MLRPALPTPENLPGSQLELAGFTLDIAARELRRPGARRGKRLTVKAQQVLLTLALRPGEVVSRESLMDAVWPDSYPTGDVLTQAIVLLRRSFDDDAEAPRFIETIARSGYRLLVEPIWRAPAVPPMPAPGSTLSTRPETRRPGHWWLALAATLLVLLGLVTVLWRPVREQPVAGVGPAAAPRILASSPKFEYQPALSPDGELLVLVIAEDEYSPGTLYLQSTGEFVARQLSRPPAGASDEYPTWSPDQRWIAFRRRFEGLAEPACELRLISVASGAERLIGGCGGPVLGLAFSADGRELVAGGYREAGSERTGLRRILLESGEIRSVPILDDALPAAYSTPRVSADGRTLLFRRGLATADLFRVPIEGGRPQAVTRIAGDIRGHDWLGSEGDIVFSRVNQDGLQLYRAPAAGGEPERLEANGQFPRADAEGRRVVFQQPRVGYIIRRFGANGEALATPPGARSSRNDMLPSPSPDGRRVAFYSDRSGVVGLWLADTAAATGATPVEGLSPQPRFAAVWSPDGKHLLLAAHGAEGDGLYEVEVASRRARRLDVAPPIGALAYLDADRLLVNRGVTDRFRLTLHRREDGAQIGDASIEGVGFLQTVAGENRILLTLEGRTGLFLTDSALSPPRLLREDLLPPELYRAFGVAGERLWFLRHADEEADFSLWSLPLSDLAAEPERWALLDSLGSLLPNFSPLATDGDPVLWFGVQSAPESDIALLELPGSLPRR</sequence>
<dbReference type="Gene3D" id="2.120.10.30">
    <property type="entry name" value="TolB, C-terminal domain"/>
    <property type="match status" value="2"/>
</dbReference>
<dbReference type="InterPro" id="IPR001867">
    <property type="entry name" value="OmpR/PhoB-type_DNA-bd"/>
</dbReference>
<dbReference type="SMART" id="SM00862">
    <property type="entry name" value="Trans_reg_C"/>
    <property type="match status" value="1"/>
</dbReference>
<comment type="similarity">
    <text evidence="1">Belongs to the TolB family.</text>
</comment>
<dbReference type="EMBL" id="JALNMH010000005">
    <property type="protein sequence ID" value="MCK7593542.1"/>
    <property type="molecule type" value="Genomic_DNA"/>
</dbReference>
<dbReference type="PANTHER" id="PTHR36842:SF1">
    <property type="entry name" value="PROTEIN TOLB"/>
    <property type="match status" value="1"/>
</dbReference>
<dbReference type="InterPro" id="IPR011042">
    <property type="entry name" value="6-blade_b-propeller_TolB-like"/>
</dbReference>
<evidence type="ECO:0000259" key="6">
    <source>
        <dbReference type="PROSITE" id="PS51755"/>
    </source>
</evidence>
<name>A0ABT0GG78_9GAMM</name>
<evidence type="ECO:0000256" key="5">
    <source>
        <dbReference type="SAM" id="Phobius"/>
    </source>
</evidence>
<feature type="DNA-binding region" description="OmpR/PhoB-type" evidence="3">
    <location>
        <begin position="14"/>
        <end position="114"/>
    </location>
</feature>
<evidence type="ECO:0000256" key="1">
    <source>
        <dbReference type="ARBA" id="ARBA00009820"/>
    </source>
</evidence>
<keyword evidence="5" id="KW-0812">Transmembrane</keyword>
<protein>
    <submittedName>
        <fullName evidence="7">Winged helix-turn-helix domain-containing protein</fullName>
    </submittedName>
</protein>
<dbReference type="PROSITE" id="PS51755">
    <property type="entry name" value="OMPR_PHOB"/>
    <property type="match status" value="1"/>
</dbReference>
<dbReference type="InterPro" id="IPR016032">
    <property type="entry name" value="Sig_transdc_resp-reg_C-effctor"/>
</dbReference>
<organism evidence="7 8">
    <name type="scientific">Pseudomarimonas salicorniae</name>
    <dbReference type="NCBI Taxonomy" id="2933270"/>
    <lineage>
        <taxon>Bacteria</taxon>
        <taxon>Pseudomonadati</taxon>
        <taxon>Pseudomonadota</taxon>
        <taxon>Gammaproteobacteria</taxon>
        <taxon>Lysobacterales</taxon>
        <taxon>Lysobacteraceae</taxon>
        <taxon>Pseudomarimonas</taxon>
    </lineage>
</organism>
<keyword evidence="8" id="KW-1185">Reference proteome</keyword>
<feature type="transmembrane region" description="Helical" evidence="5">
    <location>
        <begin position="145"/>
        <end position="164"/>
    </location>
</feature>
<gene>
    <name evidence="7" type="ORF">M0G41_07665</name>
</gene>
<keyword evidence="2 3" id="KW-0238">DNA-binding</keyword>
<dbReference type="InterPro" id="IPR011659">
    <property type="entry name" value="WD40"/>
</dbReference>
<dbReference type="CDD" id="cd00383">
    <property type="entry name" value="trans_reg_C"/>
    <property type="match status" value="1"/>
</dbReference>
<dbReference type="Pfam" id="PF07676">
    <property type="entry name" value="PD40"/>
    <property type="match status" value="2"/>
</dbReference>
<evidence type="ECO:0000256" key="4">
    <source>
        <dbReference type="SAM" id="MobiDB-lite"/>
    </source>
</evidence>
<accession>A0ABT0GG78</accession>
<dbReference type="SUPFAM" id="SSF82171">
    <property type="entry name" value="DPP6 N-terminal domain-like"/>
    <property type="match status" value="1"/>
</dbReference>
<dbReference type="Gene3D" id="1.10.10.10">
    <property type="entry name" value="Winged helix-like DNA-binding domain superfamily/Winged helix DNA-binding domain"/>
    <property type="match status" value="1"/>
</dbReference>
<dbReference type="SUPFAM" id="SSF46894">
    <property type="entry name" value="C-terminal effector domain of the bipartite response regulators"/>
    <property type="match status" value="1"/>
</dbReference>